<keyword evidence="5" id="KW-0443">Lipid metabolism</keyword>
<organism evidence="8">
    <name type="scientific">Palpitomonas bilix</name>
    <dbReference type="NCBI Taxonomy" id="652834"/>
    <lineage>
        <taxon>Eukaryota</taxon>
        <taxon>Eukaryota incertae sedis</taxon>
    </lineage>
</organism>
<dbReference type="CDD" id="cd23995">
    <property type="entry name" value="Seipin_BSCL2_like"/>
    <property type="match status" value="1"/>
</dbReference>
<dbReference type="Pfam" id="PF06775">
    <property type="entry name" value="Seipin"/>
    <property type="match status" value="1"/>
</dbReference>
<dbReference type="GO" id="GO:0006629">
    <property type="term" value="P:lipid metabolic process"/>
    <property type="evidence" value="ECO:0007669"/>
    <property type="project" value="UniProtKB-KW"/>
</dbReference>
<sequence>MLETVLEFFFTRAVLPTAEAVLVSASYVWRKKSLRWSLFILFLLSVFFFLSLAFTVSVRWMLTREVVLTQQLPFDVGNGECLPSGVLSFLPVQDDVVSPIPASTADRGSAGQQRCSSLLPASLHVPVIRRGGVNAIPPRSSFSVSLSFSFPDREENKRIGMFMVYMEARTREGKVVKRAARNVLLPYEGYLLQIVKAFAYLPARFLGLMVEEKRVEWTLADRIFQTEGDDEISALSFSVSNPAFLFSSASVSISIFLSGISWYIVSFPFLSGLLLFSVSFSFLFLSSLLVFTLARVEAETRRTIFLSLFYIAFSPFIITYHLAVLCWACCRGEEEEEGREAGRSCGECLSSAFSSCFCCCGGEVEEESEERFSRIRHVTNSPTSVPLGRQVEERRQPAAQVGAEDIAAADDSDDEFLHEMHAIDDEVRRRRGW</sequence>
<dbReference type="EMBL" id="HBIB01040757">
    <property type="protein sequence ID" value="CAE0264258.1"/>
    <property type="molecule type" value="Transcribed_RNA"/>
</dbReference>
<evidence type="ECO:0008006" key="9">
    <source>
        <dbReference type="Google" id="ProtNLM"/>
    </source>
</evidence>
<keyword evidence="6 7" id="KW-0472">Membrane</keyword>
<name>A0A7S3GF05_9EUKA</name>
<evidence type="ECO:0000256" key="7">
    <source>
        <dbReference type="SAM" id="Phobius"/>
    </source>
</evidence>
<keyword evidence="4 7" id="KW-1133">Transmembrane helix</keyword>
<feature type="transmembrane region" description="Helical" evidence="7">
    <location>
        <begin position="243"/>
        <end position="264"/>
    </location>
</feature>
<evidence type="ECO:0000256" key="3">
    <source>
        <dbReference type="ARBA" id="ARBA00022824"/>
    </source>
</evidence>
<evidence type="ECO:0000256" key="2">
    <source>
        <dbReference type="ARBA" id="ARBA00022692"/>
    </source>
</evidence>
<feature type="transmembrane region" description="Helical" evidence="7">
    <location>
        <begin position="270"/>
        <end position="291"/>
    </location>
</feature>
<keyword evidence="2 7" id="KW-0812">Transmembrane</keyword>
<dbReference type="AlphaFoldDB" id="A0A7S3GF05"/>
<feature type="transmembrane region" description="Helical" evidence="7">
    <location>
        <begin position="303"/>
        <end position="323"/>
    </location>
</feature>
<dbReference type="PANTHER" id="PTHR21212:SF0">
    <property type="entry name" value="SEIPIN"/>
    <property type="match status" value="1"/>
</dbReference>
<keyword evidence="3" id="KW-0256">Endoplasmic reticulum</keyword>
<feature type="transmembrane region" description="Helical" evidence="7">
    <location>
        <begin position="36"/>
        <end position="62"/>
    </location>
</feature>
<protein>
    <recommendedName>
        <fullName evidence="9">Transmembrane protein</fullName>
    </recommendedName>
</protein>
<evidence type="ECO:0000313" key="8">
    <source>
        <dbReference type="EMBL" id="CAE0264258.1"/>
    </source>
</evidence>
<proteinExistence type="predicted"/>
<evidence type="ECO:0000256" key="5">
    <source>
        <dbReference type="ARBA" id="ARBA00023098"/>
    </source>
</evidence>
<dbReference type="GO" id="GO:0140042">
    <property type="term" value="P:lipid droplet formation"/>
    <property type="evidence" value="ECO:0007669"/>
    <property type="project" value="UniProtKB-ARBA"/>
</dbReference>
<gene>
    <name evidence="8" type="ORF">PBIL07802_LOCUS26562</name>
</gene>
<dbReference type="InterPro" id="IPR009617">
    <property type="entry name" value="Seipin"/>
</dbReference>
<dbReference type="GO" id="GO:0005789">
    <property type="term" value="C:endoplasmic reticulum membrane"/>
    <property type="evidence" value="ECO:0007669"/>
    <property type="project" value="UniProtKB-SubCell"/>
</dbReference>
<reference evidence="8" key="1">
    <citation type="submission" date="2021-01" db="EMBL/GenBank/DDBJ databases">
        <authorList>
            <person name="Corre E."/>
            <person name="Pelletier E."/>
            <person name="Niang G."/>
            <person name="Scheremetjew M."/>
            <person name="Finn R."/>
            <person name="Kale V."/>
            <person name="Holt S."/>
            <person name="Cochrane G."/>
            <person name="Meng A."/>
            <person name="Brown T."/>
            <person name="Cohen L."/>
        </authorList>
    </citation>
    <scope>NUCLEOTIDE SEQUENCE</scope>
    <source>
        <strain evidence="8">NIES-2562</strain>
    </source>
</reference>
<dbReference type="PANTHER" id="PTHR21212">
    <property type="entry name" value="BERNARDINELLI-SEIP CONGENITAL LIPODYSTROPHY 2 HOMOLOG BSCL2 PROTEIN"/>
    <property type="match status" value="1"/>
</dbReference>
<evidence type="ECO:0000256" key="4">
    <source>
        <dbReference type="ARBA" id="ARBA00022989"/>
    </source>
</evidence>
<accession>A0A7S3GF05</accession>
<comment type="subcellular location">
    <subcellularLocation>
        <location evidence="1">Endoplasmic reticulum membrane</location>
        <topology evidence="1">Multi-pass membrane protein</topology>
    </subcellularLocation>
</comment>
<evidence type="ECO:0000256" key="6">
    <source>
        <dbReference type="ARBA" id="ARBA00023136"/>
    </source>
</evidence>
<evidence type="ECO:0000256" key="1">
    <source>
        <dbReference type="ARBA" id="ARBA00004477"/>
    </source>
</evidence>